<dbReference type="Pfam" id="PF00091">
    <property type="entry name" value="Tubulin"/>
    <property type="match status" value="1"/>
</dbReference>
<dbReference type="SMART" id="SM00864">
    <property type="entry name" value="Tubulin"/>
    <property type="match status" value="1"/>
</dbReference>
<feature type="compositionally biased region" description="Polar residues" evidence="8">
    <location>
        <begin position="345"/>
        <end position="356"/>
    </location>
</feature>
<dbReference type="GO" id="GO:0043093">
    <property type="term" value="P:FtsZ-dependent cytokinesis"/>
    <property type="evidence" value="ECO:0007669"/>
    <property type="project" value="UniProtKB-UniRule"/>
</dbReference>
<evidence type="ECO:0000259" key="10">
    <source>
        <dbReference type="SMART" id="SM00865"/>
    </source>
</evidence>
<keyword evidence="3 5" id="KW-0342">GTP-binding</keyword>
<feature type="binding site" evidence="5">
    <location>
        <position position="187"/>
    </location>
    <ligand>
        <name>GTP</name>
        <dbReference type="ChEBI" id="CHEBI:37565"/>
    </ligand>
</feature>
<dbReference type="GO" id="GO:0003924">
    <property type="term" value="F:GTPase activity"/>
    <property type="evidence" value="ECO:0007669"/>
    <property type="project" value="UniProtKB-UniRule"/>
</dbReference>
<dbReference type="InterPro" id="IPR000158">
    <property type="entry name" value="Cell_div_FtsZ"/>
</dbReference>
<evidence type="ECO:0000256" key="7">
    <source>
        <dbReference type="RuleBase" id="RU000631"/>
    </source>
</evidence>
<comment type="subcellular location">
    <subcellularLocation>
        <location evidence="5">Cytoplasm</location>
    </subcellularLocation>
    <text evidence="5">Assembles at midcell at the inner surface of the cytoplasmic membrane.</text>
</comment>
<dbReference type="SMART" id="SM00865">
    <property type="entry name" value="Tubulin_C"/>
    <property type="match status" value="1"/>
</dbReference>
<dbReference type="Pfam" id="PF12327">
    <property type="entry name" value="FtsZ_C"/>
    <property type="match status" value="1"/>
</dbReference>
<proteinExistence type="inferred from homology"/>
<comment type="subunit">
    <text evidence="5">Homodimer. Polymerizes to form a dynamic ring structure in a strictly GTP-dependent manner. Interacts directly with several other division proteins.</text>
</comment>
<dbReference type="FunFam" id="3.40.50.1440:FF:000001">
    <property type="entry name" value="Cell division protein FtsZ"/>
    <property type="match status" value="1"/>
</dbReference>
<feature type="domain" description="Tubulin/FtsZ 2-layer sandwich" evidence="10">
    <location>
        <begin position="207"/>
        <end position="324"/>
    </location>
</feature>
<feature type="compositionally biased region" description="Acidic residues" evidence="8">
    <location>
        <begin position="391"/>
        <end position="403"/>
    </location>
</feature>
<dbReference type="GO" id="GO:0000917">
    <property type="term" value="P:division septum assembly"/>
    <property type="evidence" value="ECO:0007669"/>
    <property type="project" value="UniProtKB-KW"/>
</dbReference>
<evidence type="ECO:0000313" key="12">
    <source>
        <dbReference type="Proteomes" id="UP000823629"/>
    </source>
</evidence>
<keyword evidence="5 7" id="KW-0132">Cell division</keyword>
<comment type="caution">
    <text evidence="11">The sequence shown here is derived from an EMBL/GenBank/DDBJ whole genome shotgun (WGS) entry which is preliminary data.</text>
</comment>
<dbReference type="InterPro" id="IPR008280">
    <property type="entry name" value="Tub_FtsZ_C"/>
</dbReference>
<dbReference type="PANTHER" id="PTHR30314">
    <property type="entry name" value="CELL DIVISION PROTEIN FTSZ-RELATED"/>
    <property type="match status" value="1"/>
</dbReference>
<dbReference type="PANTHER" id="PTHR30314:SF3">
    <property type="entry name" value="MITOCHONDRIAL DIVISION PROTEIN FSZA"/>
    <property type="match status" value="1"/>
</dbReference>
<dbReference type="Gene3D" id="3.40.50.1440">
    <property type="entry name" value="Tubulin/FtsZ, GTPase domain"/>
    <property type="match status" value="1"/>
</dbReference>
<evidence type="ECO:0000313" key="11">
    <source>
        <dbReference type="EMBL" id="MBO8414127.1"/>
    </source>
</evidence>
<keyword evidence="2 5" id="KW-0547">Nucleotide-binding</keyword>
<reference evidence="11" key="2">
    <citation type="journal article" date="2021" name="PeerJ">
        <title>Extensive microbial diversity within the chicken gut microbiome revealed by metagenomics and culture.</title>
        <authorList>
            <person name="Gilroy R."/>
            <person name="Ravi A."/>
            <person name="Getino M."/>
            <person name="Pursley I."/>
            <person name="Horton D.L."/>
            <person name="Alikhan N.F."/>
            <person name="Baker D."/>
            <person name="Gharbi K."/>
            <person name="Hall N."/>
            <person name="Watson M."/>
            <person name="Adriaenssens E.M."/>
            <person name="Foster-Nyarko E."/>
            <person name="Jarju S."/>
            <person name="Secka A."/>
            <person name="Antonio M."/>
            <person name="Oren A."/>
            <person name="Chaudhuri R.R."/>
            <person name="La Ragione R."/>
            <person name="Hildebrand F."/>
            <person name="Pallen M.J."/>
        </authorList>
    </citation>
    <scope>NUCLEOTIDE SEQUENCE</scope>
    <source>
        <strain evidence="11">1748</strain>
    </source>
</reference>
<dbReference type="InterPro" id="IPR024757">
    <property type="entry name" value="FtsZ_C"/>
</dbReference>
<accession>A0A9D9GLB8</accession>
<dbReference type="Proteomes" id="UP000823629">
    <property type="component" value="Unassembled WGS sequence"/>
</dbReference>
<dbReference type="InterPro" id="IPR036525">
    <property type="entry name" value="Tubulin/FtsZ_GTPase_sf"/>
</dbReference>
<dbReference type="SUPFAM" id="SSF55307">
    <property type="entry name" value="Tubulin C-terminal domain-like"/>
    <property type="match status" value="1"/>
</dbReference>
<name>A0A9D9GLB8_9BACL</name>
<dbReference type="InterPro" id="IPR020805">
    <property type="entry name" value="Cell_div_FtsZ_CS"/>
</dbReference>
<dbReference type="InterPro" id="IPR045061">
    <property type="entry name" value="FtsZ/CetZ"/>
</dbReference>
<comment type="similarity">
    <text evidence="1 5 7">Belongs to the FtsZ family.</text>
</comment>
<dbReference type="CDD" id="cd02201">
    <property type="entry name" value="FtsZ_type1"/>
    <property type="match status" value="1"/>
</dbReference>
<dbReference type="PROSITE" id="PS01135">
    <property type="entry name" value="FTSZ_2"/>
    <property type="match status" value="1"/>
</dbReference>
<dbReference type="Gene3D" id="3.30.1330.20">
    <property type="entry name" value="Tubulin/FtsZ, C-terminal domain"/>
    <property type="match status" value="1"/>
</dbReference>
<keyword evidence="5" id="KW-0963">Cytoplasm</keyword>
<dbReference type="SUPFAM" id="SSF52490">
    <property type="entry name" value="Tubulin nucleotide-binding domain-like"/>
    <property type="match status" value="1"/>
</dbReference>
<dbReference type="PROSITE" id="PS01134">
    <property type="entry name" value="FTSZ_1"/>
    <property type="match status" value="1"/>
</dbReference>
<dbReference type="InterPro" id="IPR003008">
    <property type="entry name" value="Tubulin_FtsZ_GTPase"/>
</dbReference>
<feature type="region of interest" description="Disordered" evidence="8">
    <location>
        <begin position="341"/>
        <end position="416"/>
    </location>
</feature>
<evidence type="ECO:0000256" key="4">
    <source>
        <dbReference type="ARBA" id="ARBA00023210"/>
    </source>
</evidence>
<dbReference type="InterPro" id="IPR037103">
    <property type="entry name" value="Tubulin/FtsZ-like_C"/>
</dbReference>
<evidence type="ECO:0000256" key="2">
    <source>
        <dbReference type="ARBA" id="ARBA00022741"/>
    </source>
</evidence>
<evidence type="ECO:0000256" key="3">
    <source>
        <dbReference type="ARBA" id="ARBA00023134"/>
    </source>
</evidence>
<gene>
    <name evidence="5 11" type="primary">ftsZ</name>
    <name evidence="11" type="ORF">IAC78_01420</name>
</gene>
<dbReference type="InterPro" id="IPR018316">
    <property type="entry name" value="Tubulin/FtsZ_2-layer-sand-dom"/>
</dbReference>
<evidence type="ECO:0000256" key="6">
    <source>
        <dbReference type="NCBIfam" id="TIGR00065"/>
    </source>
</evidence>
<dbReference type="PRINTS" id="PR00423">
    <property type="entry name" value="CELLDVISFTSZ"/>
</dbReference>
<dbReference type="EMBL" id="JADING010000043">
    <property type="protein sequence ID" value="MBO8414127.1"/>
    <property type="molecule type" value="Genomic_DNA"/>
</dbReference>
<feature type="binding site" evidence="5">
    <location>
        <position position="140"/>
    </location>
    <ligand>
        <name>GTP</name>
        <dbReference type="ChEBI" id="CHEBI:37565"/>
    </ligand>
</feature>
<dbReference type="GO" id="GO:0032153">
    <property type="term" value="C:cell division site"/>
    <property type="evidence" value="ECO:0007669"/>
    <property type="project" value="UniProtKB-UniRule"/>
</dbReference>
<organism evidence="11 12">
    <name type="scientific">Candidatus Scatoplasma merdavium</name>
    <dbReference type="NCBI Taxonomy" id="2840932"/>
    <lineage>
        <taxon>Bacteria</taxon>
        <taxon>Bacillati</taxon>
        <taxon>Bacillota</taxon>
        <taxon>Bacilli</taxon>
        <taxon>Bacillales</taxon>
        <taxon>Candidatus Scatoplasma</taxon>
    </lineage>
</organism>
<evidence type="ECO:0000256" key="5">
    <source>
        <dbReference type="HAMAP-Rule" id="MF_00909"/>
    </source>
</evidence>
<dbReference type="GO" id="GO:0005737">
    <property type="term" value="C:cytoplasm"/>
    <property type="evidence" value="ECO:0007669"/>
    <property type="project" value="UniProtKB-SubCell"/>
</dbReference>
<comment type="function">
    <text evidence="5 7">Essential cell division protein that forms a contractile ring structure (Z ring) at the future cell division site. The regulation of the ring assembly controls the timing and the location of cell division. One of the functions of the FtsZ ring is to recruit other cell division proteins to the septum to produce a new cell wall between the dividing cells. Binds GTP and shows GTPase activity.</text>
</comment>
<feature type="compositionally biased region" description="Basic and acidic residues" evidence="8">
    <location>
        <begin position="380"/>
        <end position="390"/>
    </location>
</feature>
<evidence type="ECO:0000256" key="8">
    <source>
        <dbReference type="SAM" id="MobiDB-lite"/>
    </source>
</evidence>
<dbReference type="HAMAP" id="MF_00909">
    <property type="entry name" value="FtsZ"/>
    <property type="match status" value="1"/>
</dbReference>
<protein>
    <recommendedName>
        <fullName evidence="5 6">Cell division protein FtsZ</fullName>
    </recommendedName>
</protein>
<evidence type="ECO:0000259" key="9">
    <source>
        <dbReference type="SMART" id="SM00864"/>
    </source>
</evidence>
<feature type="binding site" evidence="5">
    <location>
        <begin position="21"/>
        <end position="25"/>
    </location>
    <ligand>
        <name>GTP</name>
        <dbReference type="ChEBI" id="CHEBI:37565"/>
    </ligand>
</feature>
<sequence length="416" mass="44414">MSIDLNAFEAYVKILVIGIGGGGSNAVNEMIDDGMMKNIDFWVVNTDAQALSTSKSPNRMVLGEEVTKGLGAGGDPSVGEKAAEASKEQLEEIIRNYDMVFLACGEGGGTGTGAAPVIAKIAKDLDILTIAIITRPFTFEGNLRMKRANEGIAKLKENVDSLIIVSNDKLMFMNGKRAIKDAFAESDSVLAQSVKTITDLILLPGVINLDFADIRNTLKNKGMALIGFGSGEGDNKAKDAANSAVSCPLLEASIKGAKTAIVNITCGSNVTLDEAQEAVRYITEIAGGDVNIIFGIQLNSQIDNTMLVSVIATEFEDESQLLNPSSIIPSRSLVNKPEISRISDDTNSSSGAQNPAQVADSRPDFSNEDDILPNFFSTVKKQEETQAEKSEEVEENEHEEEENNGNGGEENGYNAY</sequence>
<keyword evidence="5 7" id="KW-0131">Cell cycle</keyword>
<dbReference type="GO" id="GO:0005525">
    <property type="term" value="F:GTP binding"/>
    <property type="evidence" value="ECO:0007669"/>
    <property type="project" value="UniProtKB-UniRule"/>
</dbReference>
<dbReference type="AlphaFoldDB" id="A0A9D9GLB8"/>
<reference evidence="11" key="1">
    <citation type="submission" date="2020-10" db="EMBL/GenBank/DDBJ databases">
        <authorList>
            <person name="Gilroy R."/>
        </authorList>
    </citation>
    <scope>NUCLEOTIDE SEQUENCE</scope>
    <source>
        <strain evidence="11">1748</strain>
    </source>
</reference>
<evidence type="ECO:0000256" key="1">
    <source>
        <dbReference type="ARBA" id="ARBA00009690"/>
    </source>
</evidence>
<dbReference type="NCBIfam" id="TIGR00065">
    <property type="entry name" value="ftsZ"/>
    <property type="match status" value="1"/>
</dbReference>
<feature type="binding site" evidence="5">
    <location>
        <begin position="109"/>
        <end position="111"/>
    </location>
    <ligand>
        <name>GTP</name>
        <dbReference type="ChEBI" id="CHEBI:37565"/>
    </ligand>
</feature>
<feature type="binding site" evidence="5">
    <location>
        <position position="144"/>
    </location>
    <ligand>
        <name>GTP</name>
        <dbReference type="ChEBI" id="CHEBI:37565"/>
    </ligand>
</feature>
<dbReference type="GO" id="GO:0051258">
    <property type="term" value="P:protein polymerization"/>
    <property type="evidence" value="ECO:0007669"/>
    <property type="project" value="UniProtKB-UniRule"/>
</dbReference>
<keyword evidence="4 5" id="KW-0717">Septation</keyword>
<feature type="domain" description="Tubulin/FtsZ GTPase" evidence="9">
    <location>
        <begin position="13"/>
        <end position="205"/>
    </location>
</feature>